<proteinExistence type="predicted"/>
<keyword evidence="2" id="KW-1185">Reference proteome</keyword>
<evidence type="ECO:0000313" key="1">
    <source>
        <dbReference type="EMBL" id="RDH31003.1"/>
    </source>
</evidence>
<dbReference type="RefSeq" id="XP_026624025.1">
    <property type="nucleotide sequence ID" value="XM_026776239.1"/>
</dbReference>
<reference evidence="1 2" key="1">
    <citation type="submission" date="2018-07" db="EMBL/GenBank/DDBJ databases">
        <title>The genomes of Aspergillus section Nigri reveals drivers in fungal speciation.</title>
        <authorList>
            <consortium name="DOE Joint Genome Institute"/>
            <person name="Vesth T.C."/>
            <person name="Nybo J."/>
            <person name="Theobald S."/>
            <person name="Brandl J."/>
            <person name="Frisvad J.C."/>
            <person name="Nielsen K.F."/>
            <person name="Lyhne E.K."/>
            <person name="Kogle M.E."/>
            <person name="Kuo A."/>
            <person name="Riley R."/>
            <person name="Clum A."/>
            <person name="Nolan M."/>
            <person name="Lipzen A."/>
            <person name="Salamov A."/>
            <person name="Henrissat B."/>
            <person name="Wiebenga A."/>
            <person name="De vries R.P."/>
            <person name="Grigoriev I.V."/>
            <person name="Mortensen U.H."/>
            <person name="Andersen M.R."/>
            <person name="Baker S.E."/>
        </authorList>
    </citation>
    <scope>NUCLEOTIDE SEQUENCE [LARGE SCALE GENOMIC DNA]</scope>
    <source>
        <strain evidence="1 2">CBS 139.54b</strain>
    </source>
</reference>
<protein>
    <submittedName>
        <fullName evidence="1">Uncharacterized protein</fullName>
    </submittedName>
</protein>
<dbReference type="GeneID" id="38144595"/>
<dbReference type="Proteomes" id="UP000253729">
    <property type="component" value="Unassembled WGS sequence"/>
</dbReference>
<evidence type="ECO:0000313" key="2">
    <source>
        <dbReference type="Proteomes" id="UP000253729"/>
    </source>
</evidence>
<gene>
    <name evidence="1" type="ORF">BDQ94DRAFT_64115</name>
</gene>
<dbReference type="EMBL" id="KZ852057">
    <property type="protein sequence ID" value="RDH31003.1"/>
    <property type="molecule type" value="Genomic_DNA"/>
</dbReference>
<dbReference type="AlphaFoldDB" id="A0A3F3PVR2"/>
<accession>A0A3F3PVR2</accession>
<name>A0A3F3PVR2_9EURO</name>
<organism evidence="1 2">
    <name type="scientific">Aspergillus welwitschiae</name>
    <dbReference type="NCBI Taxonomy" id="1341132"/>
    <lineage>
        <taxon>Eukaryota</taxon>
        <taxon>Fungi</taxon>
        <taxon>Dikarya</taxon>
        <taxon>Ascomycota</taxon>
        <taxon>Pezizomycotina</taxon>
        <taxon>Eurotiomycetes</taxon>
        <taxon>Eurotiomycetidae</taxon>
        <taxon>Eurotiales</taxon>
        <taxon>Aspergillaceae</taxon>
        <taxon>Aspergillus</taxon>
        <taxon>Aspergillus subgen. Circumdati</taxon>
    </lineage>
</organism>
<sequence length="135" mass="14998">MVCALALLCRVSSSSRQTPKTAHCLEENHRTANPSIHLRAVSSTLQSVEQQRPRSSRYLLHEITQDTELASSIFYHSQHYDKKNHMHAHILPPDAIHASHCGLMPRGAATGHPSTCMELSPDKRTLPFPSISALL</sequence>